<keyword evidence="4" id="KW-1185">Reference proteome</keyword>
<keyword evidence="1" id="KW-1133">Transmembrane helix</keyword>
<dbReference type="GO" id="GO:0005085">
    <property type="term" value="F:guanyl-nucleotide exchange factor activity"/>
    <property type="evidence" value="ECO:0007669"/>
    <property type="project" value="InterPro"/>
</dbReference>
<evidence type="ECO:0000256" key="1">
    <source>
        <dbReference type="SAM" id="Phobius"/>
    </source>
</evidence>
<feature type="domain" description="DH" evidence="2">
    <location>
        <begin position="356"/>
        <end position="518"/>
    </location>
</feature>
<protein>
    <recommendedName>
        <fullName evidence="2">DH domain-containing protein</fullName>
    </recommendedName>
</protein>
<dbReference type="InterPro" id="IPR000219">
    <property type="entry name" value="DH_dom"/>
</dbReference>
<dbReference type="SMART" id="SM00233">
    <property type="entry name" value="PH"/>
    <property type="match status" value="2"/>
</dbReference>
<evidence type="ECO:0000313" key="3">
    <source>
        <dbReference type="EMBL" id="ROT63153.1"/>
    </source>
</evidence>
<reference evidence="3 4" key="1">
    <citation type="submission" date="2018-04" db="EMBL/GenBank/DDBJ databases">
        <authorList>
            <person name="Zhang X."/>
            <person name="Yuan J."/>
            <person name="Li F."/>
            <person name="Xiang J."/>
        </authorList>
    </citation>
    <scope>NUCLEOTIDE SEQUENCE [LARGE SCALE GENOMIC DNA]</scope>
    <source>
        <tissue evidence="3">Muscle</tissue>
    </source>
</reference>
<name>A0A423SG80_PENVA</name>
<dbReference type="EMBL" id="QCYY01003481">
    <property type="protein sequence ID" value="ROT63153.1"/>
    <property type="molecule type" value="Genomic_DNA"/>
</dbReference>
<accession>A0A423SG80</accession>
<evidence type="ECO:0000259" key="2">
    <source>
        <dbReference type="PROSITE" id="PS50010"/>
    </source>
</evidence>
<dbReference type="PROSITE" id="PS50010">
    <property type="entry name" value="DH_2"/>
    <property type="match status" value="1"/>
</dbReference>
<dbReference type="InterPro" id="IPR035899">
    <property type="entry name" value="DBL_dom_sf"/>
</dbReference>
<sequence>MILYSLPSFSSLLSFSLFLFLFLFFSLSSLSFFSPLSFSSSFCLLFLFLFLLFPSLPSFSSFSLLSFSLSFSSLSLPSSFSPFSLPLFFFHIYLSSSLLSFSPSFFLPFFSPYFFFLSILSFFSLFSLLSFFPFLFFLPHLFPFFLSPIFPSLSPPFSLFFLPLSPLFLFPPFSPFSLLLSLPLSPFFFFLFLPSFSPFFLPSFSPFFLSPLPPFFLSLLSPFFFSPYLTQKCCVRPPVLEQLSRQFLVTRPLTPNASSGKQAKYQEQRHSQVAAAEARAVTLSLCSELDESLTLLRAAEGSSARDSLCSAEESGDEARLLPDSFDADIMHVMGFAHAEGSEGAPEAASGARARDSHSNHVRYLLDNDKEYLASLDQMLNDYREMYKKTPPHIRQHFDLVFKQVGLINAFQLLLHDAIKEASRNLTLLAEVFQNVQFEVYRRYMIMTPAVQKELYRYSSHFDEHFPNLKRNILKPSMRLNFYAMALHGLKKHGTESEKTKLQLSIDFLNQLKRQANTEITLAAVVNSPVDLRLGGDMLFIGELSCLSGGTLQKKKYSMILFENMLVIVTPKMSYFKYKIHYRSEHLYDVEPFGPNDFLLSVLSEGQLQIVPLKFKAKSTALRDQWVVELQKTISKNKPSPCENSHSEIISGNTFGLLMPLSLFSVYPQLRITLEDNRASEDTKSIEESCQNLIQMEKLFIRQLSMLLYPEVLPPPESLHTLLGKFLSVYSTNILPALQQALETSTHELLSCLMRKLDNMEIYSDYLLIRSQLTLRLDRDIHAKLYISPVQHLECYILWLREVALDDKYRDIAQRIERRLYDYVMNAQIRLLTETIRNGRVDFRRSGNLIRKDAVDVRTRKKGVPFGTYQALLFQKVIILTKPKPPFYDYMWDIWLDQVNLGPPCSDAAGFKLEVRQGGGRDPVTYEFHTASERVKQEWIRCLQQELVLQAEKIRRRSASHF</sequence>
<dbReference type="GO" id="GO:0005737">
    <property type="term" value="C:cytoplasm"/>
    <property type="evidence" value="ECO:0007669"/>
    <property type="project" value="TreeGrafter"/>
</dbReference>
<dbReference type="Gene3D" id="1.20.900.10">
    <property type="entry name" value="Dbl homology (DH) domain"/>
    <property type="match status" value="1"/>
</dbReference>
<dbReference type="PANTHER" id="PTHR45818:SF3">
    <property type="entry name" value="PROTEIN VAV"/>
    <property type="match status" value="1"/>
</dbReference>
<dbReference type="InterPro" id="IPR011993">
    <property type="entry name" value="PH-like_dom_sf"/>
</dbReference>
<feature type="transmembrane region" description="Helical" evidence="1">
    <location>
        <begin position="88"/>
        <end position="107"/>
    </location>
</feature>
<feature type="transmembrane region" description="Helical" evidence="1">
    <location>
        <begin position="113"/>
        <end position="137"/>
    </location>
</feature>
<comment type="caution">
    <text evidence="3">The sequence shown here is derived from an EMBL/GenBank/DDBJ whole genome shotgun (WGS) entry which is preliminary data.</text>
</comment>
<keyword evidence="1" id="KW-0812">Transmembrane</keyword>
<keyword evidence="1" id="KW-0472">Membrane</keyword>
<dbReference type="InterPro" id="IPR001849">
    <property type="entry name" value="PH_domain"/>
</dbReference>
<dbReference type="SUPFAM" id="SSF48065">
    <property type="entry name" value="DBL homology domain (DH-domain)"/>
    <property type="match status" value="1"/>
</dbReference>
<feature type="transmembrane region" description="Helical" evidence="1">
    <location>
        <begin position="6"/>
        <end position="25"/>
    </location>
</feature>
<reference evidence="3 4" key="2">
    <citation type="submission" date="2019-01" db="EMBL/GenBank/DDBJ databases">
        <title>The decoding of complex shrimp genome reveals the adaptation for benthos swimmer, frequently molting mechanism and breeding impact on genome.</title>
        <authorList>
            <person name="Sun Y."/>
            <person name="Gao Y."/>
            <person name="Yu Y."/>
        </authorList>
    </citation>
    <scope>NUCLEOTIDE SEQUENCE [LARGE SCALE GENOMIC DNA]</scope>
    <source>
        <tissue evidence="3">Muscle</tissue>
    </source>
</reference>
<dbReference type="Pfam" id="PF22697">
    <property type="entry name" value="SOS1_NGEF_PH"/>
    <property type="match status" value="1"/>
</dbReference>
<dbReference type="AlphaFoldDB" id="A0A423SG80"/>
<dbReference type="Proteomes" id="UP000283509">
    <property type="component" value="Unassembled WGS sequence"/>
</dbReference>
<evidence type="ECO:0000313" key="4">
    <source>
        <dbReference type="Proteomes" id="UP000283509"/>
    </source>
</evidence>
<dbReference type="SUPFAM" id="SSF50729">
    <property type="entry name" value="PH domain-like"/>
    <property type="match status" value="2"/>
</dbReference>
<gene>
    <name evidence="3" type="ORF">C7M84_018978</name>
</gene>
<dbReference type="PANTHER" id="PTHR45818">
    <property type="entry name" value="PROTEIN VAV"/>
    <property type="match status" value="1"/>
</dbReference>
<proteinExistence type="predicted"/>
<feature type="transmembrane region" description="Helical" evidence="1">
    <location>
        <begin position="149"/>
        <end position="170"/>
    </location>
</feature>
<dbReference type="Gene3D" id="2.30.29.30">
    <property type="entry name" value="Pleckstrin-homology domain (PH domain)/Phosphotyrosine-binding domain (PTB)"/>
    <property type="match status" value="1"/>
</dbReference>
<organism evidence="3 4">
    <name type="scientific">Penaeus vannamei</name>
    <name type="common">Whiteleg shrimp</name>
    <name type="synonym">Litopenaeus vannamei</name>
    <dbReference type="NCBI Taxonomy" id="6689"/>
    <lineage>
        <taxon>Eukaryota</taxon>
        <taxon>Metazoa</taxon>
        <taxon>Ecdysozoa</taxon>
        <taxon>Arthropoda</taxon>
        <taxon>Crustacea</taxon>
        <taxon>Multicrustacea</taxon>
        <taxon>Malacostraca</taxon>
        <taxon>Eumalacostraca</taxon>
        <taxon>Eucarida</taxon>
        <taxon>Decapoda</taxon>
        <taxon>Dendrobranchiata</taxon>
        <taxon>Penaeoidea</taxon>
        <taxon>Penaeidae</taxon>
        <taxon>Penaeus</taxon>
    </lineage>
</organism>
<dbReference type="InterPro" id="IPR055251">
    <property type="entry name" value="SOS1_NGEF_PH"/>
</dbReference>
<dbReference type="OrthoDB" id="6358748at2759"/>